<keyword evidence="2" id="KW-1185">Reference proteome</keyword>
<reference evidence="1 2" key="1">
    <citation type="submission" date="2020-09" db="EMBL/GenBank/DDBJ databases">
        <title>Characterization and genome sequencing of Ruminiclostridium sp. nov. MA18.</title>
        <authorList>
            <person name="Rettenmaier R."/>
            <person name="Kowollik M.-L."/>
            <person name="Liebl W."/>
            <person name="Zverlov V."/>
        </authorList>
    </citation>
    <scope>NUCLEOTIDE SEQUENCE [LARGE SCALE GENOMIC DNA]</scope>
    <source>
        <strain evidence="1 2">MA18</strain>
    </source>
</reference>
<evidence type="ECO:0000313" key="1">
    <source>
        <dbReference type="EMBL" id="QNU67262.1"/>
    </source>
</evidence>
<dbReference type="KEGG" id="rher:EHE19_001580"/>
<protein>
    <recommendedName>
        <fullName evidence="3">Phage tail sheath protein</fullName>
    </recommendedName>
</protein>
<dbReference type="InterPro" id="IPR052042">
    <property type="entry name" value="Tail_sheath_structural"/>
</dbReference>
<dbReference type="RefSeq" id="WP_137699030.1">
    <property type="nucleotide sequence ID" value="NZ_CP061336.1"/>
</dbReference>
<accession>A0A4U7J714</accession>
<proteinExistence type="predicted"/>
<dbReference type="EMBL" id="CP061336">
    <property type="protein sequence ID" value="QNU67262.1"/>
    <property type="molecule type" value="Genomic_DNA"/>
</dbReference>
<dbReference type="OrthoDB" id="9767864at2"/>
<dbReference type="PANTHER" id="PTHR35861">
    <property type="match status" value="1"/>
</dbReference>
<organism evidence="1 2">
    <name type="scientific">Ruminiclostridium herbifermentans</name>
    <dbReference type="NCBI Taxonomy" id="2488810"/>
    <lineage>
        <taxon>Bacteria</taxon>
        <taxon>Bacillati</taxon>
        <taxon>Bacillota</taxon>
        <taxon>Clostridia</taxon>
        <taxon>Eubacteriales</taxon>
        <taxon>Oscillospiraceae</taxon>
        <taxon>Ruminiclostridium</taxon>
    </lineage>
</organism>
<dbReference type="AlphaFoldDB" id="A0A4U7J714"/>
<sequence length="490" mass="53356">MVYKHGVYGEQIPFTGTLSTKTLGTIPVYIGTAPIQQINTLGSPDFDYSELINTPILISSLADAKAKIGYSDSWDKYTLGEVIKAHFDNGVSSIGPIVVVNMASPDLKEATDTTQSITLSGVSGNKVGYIKDCLASIEDVAITAETELAEGDYKLEYDGEWIKVVITKQGFTEATAEAIYKRIDVSDTALTVSVFEKALSAIDLSESLLGVIPNIIVAPGYSEKPAYHEKMISKALSKISQKWFAICVSDISSDIDGNSVSKAISLKTTNDYTSKLDKVCWPMIKYGGYLYHLSTIAALTMQQQDTIADGVPYISPSNKSINATSTVLKDGKAITFDELTANSLNKVGITTVNMVRGSLRLWGSHMANYNHGTIDDILPEDRSDSSVRMMHYLLNTLQYDYLDSIDKPLSRRDIDSIKASIQQWLNGLVNEGKLLYGTINFVEVSNSTEDMVNGDFTFDVATTTTPIAKALTFRVQYSTEGLAALTGGEE</sequence>
<dbReference type="Proteomes" id="UP000306409">
    <property type="component" value="Chromosome"/>
</dbReference>
<dbReference type="PANTHER" id="PTHR35861:SF1">
    <property type="entry name" value="PHAGE TAIL SHEATH PROTEIN"/>
    <property type="match status" value="1"/>
</dbReference>
<evidence type="ECO:0000313" key="2">
    <source>
        <dbReference type="Proteomes" id="UP000306409"/>
    </source>
</evidence>
<name>A0A4U7J714_9FIRM</name>
<evidence type="ECO:0008006" key="3">
    <source>
        <dbReference type="Google" id="ProtNLM"/>
    </source>
</evidence>
<gene>
    <name evidence="1" type="ORF">EHE19_001580</name>
</gene>